<feature type="domain" description="Tyrosine-protein kinase G-rich" evidence="10">
    <location>
        <begin position="386"/>
        <end position="464"/>
    </location>
</feature>
<evidence type="ECO:0000259" key="9">
    <source>
        <dbReference type="Pfam" id="PF13614"/>
    </source>
</evidence>
<dbReference type="KEGG" id="nde:NIDE2896"/>
<dbReference type="InterPro" id="IPR027417">
    <property type="entry name" value="P-loop_NTPase"/>
</dbReference>
<dbReference type="STRING" id="330214.NIDE2896"/>
<dbReference type="Proteomes" id="UP000001660">
    <property type="component" value="Chromosome"/>
</dbReference>
<dbReference type="InterPro" id="IPR005702">
    <property type="entry name" value="Wzc-like_C"/>
</dbReference>
<keyword evidence="8" id="KW-1133">Transmembrane helix</keyword>
<dbReference type="Pfam" id="PF13807">
    <property type="entry name" value="GNVR"/>
    <property type="match status" value="1"/>
</dbReference>
<keyword evidence="5" id="KW-0829">Tyrosine-protein kinase</keyword>
<evidence type="ECO:0000256" key="4">
    <source>
        <dbReference type="ARBA" id="ARBA00022840"/>
    </source>
</evidence>
<keyword evidence="2" id="KW-0547">Nucleotide-binding</keyword>
<dbReference type="CDD" id="cd05387">
    <property type="entry name" value="BY-kinase"/>
    <property type="match status" value="1"/>
</dbReference>
<evidence type="ECO:0000313" key="12">
    <source>
        <dbReference type="Proteomes" id="UP000001660"/>
    </source>
</evidence>
<dbReference type="PANTHER" id="PTHR32309:SF31">
    <property type="entry name" value="CAPSULAR EXOPOLYSACCHARIDE FAMILY"/>
    <property type="match status" value="1"/>
</dbReference>
<dbReference type="eggNOG" id="COG0489">
    <property type="taxonomic scope" value="Bacteria"/>
</dbReference>
<dbReference type="Pfam" id="PF13614">
    <property type="entry name" value="AAA_31"/>
    <property type="match status" value="1"/>
</dbReference>
<keyword evidence="12" id="KW-1185">Reference proteome</keyword>
<dbReference type="InterPro" id="IPR032807">
    <property type="entry name" value="GNVR"/>
</dbReference>
<evidence type="ECO:0000259" key="10">
    <source>
        <dbReference type="Pfam" id="PF13807"/>
    </source>
</evidence>
<accession>D8PH59</accession>
<keyword evidence="8" id="KW-0812">Transmembrane</keyword>
<evidence type="ECO:0000256" key="8">
    <source>
        <dbReference type="SAM" id="Phobius"/>
    </source>
</evidence>
<feature type="transmembrane region" description="Helical" evidence="8">
    <location>
        <begin position="20"/>
        <end position="41"/>
    </location>
</feature>
<evidence type="ECO:0000256" key="2">
    <source>
        <dbReference type="ARBA" id="ARBA00022741"/>
    </source>
</evidence>
<evidence type="ECO:0000313" key="11">
    <source>
        <dbReference type="EMBL" id="CBK42596.1"/>
    </source>
</evidence>
<proteinExistence type="predicted"/>
<keyword evidence="3" id="KW-0418">Kinase</keyword>
<dbReference type="Gene3D" id="3.40.50.300">
    <property type="entry name" value="P-loop containing nucleotide triphosphate hydrolases"/>
    <property type="match status" value="1"/>
</dbReference>
<gene>
    <name evidence="11" type="ORF">NIDE2896</name>
</gene>
<feature type="domain" description="AAA" evidence="9">
    <location>
        <begin position="593"/>
        <end position="727"/>
    </location>
</feature>
<keyword evidence="8" id="KW-0472">Membrane</keyword>
<dbReference type="InterPro" id="IPR050445">
    <property type="entry name" value="Bact_polysacc_biosynth/exp"/>
</dbReference>
<evidence type="ECO:0000256" key="5">
    <source>
        <dbReference type="ARBA" id="ARBA00023137"/>
    </source>
</evidence>
<evidence type="ECO:0000256" key="1">
    <source>
        <dbReference type="ARBA" id="ARBA00022679"/>
    </source>
</evidence>
<evidence type="ECO:0000256" key="3">
    <source>
        <dbReference type="ARBA" id="ARBA00022777"/>
    </source>
</evidence>
<keyword evidence="4" id="KW-0067">ATP-binding</keyword>
<dbReference type="HOGENOM" id="CLU_009912_2_1_0"/>
<evidence type="ECO:0000256" key="7">
    <source>
        <dbReference type="SAM" id="MobiDB-lite"/>
    </source>
</evidence>
<dbReference type="PANTHER" id="PTHR32309">
    <property type="entry name" value="TYROSINE-PROTEIN KINASE"/>
    <property type="match status" value="1"/>
</dbReference>
<dbReference type="SUPFAM" id="SSF52540">
    <property type="entry name" value="P-loop containing nucleoside triphosphate hydrolases"/>
    <property type="match status" value="1"/>
</dbReference>
<dbReference type="InterPro" id="IPR025669">
    <property type="entry name" value="AAA_dom"/>
</dbReference>
<dbReference type="eggNOG" id="COG3206">
    <property type="taxonomic scope" value="Bacteria"/>
</dbReference>
<feature type="region of interest" description="Disordered" evidence="7">
    <location>
        <begin position="251"/>
        <end position="274"/>
    </location>
</feature>
<organism evidence="11 12">
    <name type="scientific">Nitrospira defluvii</name>
    <dbReference type="NCBI Taxonomy" id="330214"/>
    <lineage>
        <taxon>Bacteria</taxon>
        <taxon>Pseudomonadati</taxon>
        <taxon>Nitrospirota</taxon>
        <taxon>Nitrospiria</taxon>
        <taxon>Nitrospirales</taxon>
        <taxon>Nitrospiraceae</taxon>
        <taxon>Nitrospira</taxon>
    </lineage>
</organism>
<name>D8PH59_9BACT</name>
<keyword evidence="6" id="KW-0175">Coiled coil</keyword>
<dbReference type="EMBL" id="FP929003">
    <property type="protein sequence ID" value="CBK42596.1"/>
    <property type="molecule type" value="Genomic_DNA"/>
</dbReference>
<keyword evidence="1" id="KW-0808">Transferase</keyword>
<reference evidence="11 12" key="1">
    <citation type="journal article" date="2010" name="Proc. Natl. Acad. Sci. U.S.A.">
        <title>A Nitrospira metagenome illuminates the physiology and evolution of globally important nitrite-oxidizing bacteria.</title>
        <authorList>
            <person name="Lucker S."/>
            <person name="Wagner M."/>
            <person name="Maixner F."/>
            <person name="Pelletier E."/>
            <person name="Koch H."/>
            <person name="Vacherie B."/>
            <person name="Rattei T."/>
            <person name="Sinninghe Damste J."/>
            <person name="Spieck E."/>
            <person name="Le Paslier D."/>
            <person name="Daims H."/>
        </authorList>
    </citation>
    <scope>NUCLEOTIDE SEQUENCE [LARGE SCALE GENOMIC DNA]</scope>
</reference>
<sequence length="784" mass="86963">MNTRTLSPEDYWRAVVSRKWFVISAILVSLSIAGVVCALMPKIYQSATKMWFEGAKIEESIVSGPNPAGGLYSPTLDDRVMEVRQFVMGRKTLGQIAGEFGLFGYEKDRPDVPESENAIRAMRGSIKVEPTKDKLFITLSFSNEDPIIARDVTSRLSDLFIEETLKDRERGVEAAEDFLGLELKHAKAELEVKEKIISEFKQQHLGELPQQIDANLRKLDRLQDDMRSQSEQAQNLANRLAQIDKSIKDYEETGEISSDSPVGGSSKRNKDPRLGRIKELERRLVELSSTYKETYPDLVQVKEEIKKLREMTSAQYRDLLPDSEGVEEPAAGKKSKRKAIDPYHAELLKQREEIVLELDAVKRHQAHISSEISQYERRVEHTPEREQKLKTLERDYENLQKNYQSLLDKKLSAGMQKSLAQGRKGAKFSIVDPAYTPVVPVVPNIPLIMAAGLVLGCALGFGGAVGLELMGRGFRSAEEVELTLGLPVIASIPLYESAFGGSMQTVRALSGKSRNASVLLPRYGKQGESLEISGGLPVASVSKSRGANGKLNDPTPGLELVSMWRPLSFVAEQYRVAATRLELMTGDRKSTAIVVTSAVMGEGKSSTALNLGYVLAKDLDRKTIVIDCDLKRPMQHIYAGVWQQPGLAEVLRGTKVVEDCLQRLGEAGPWILTAGSVGDNPLALSKMHQLADLIAELKERFDYVIIDAPPVLPLADMQVLASMGDLLAYVVKASMTGRDIVQKALRVIGDTTNVGIILNGLDAHTTPYYMQQEYYREAHHEQLK</sequence>
<dbReference type="OrthoDB" id="9758283at2"/>
<protein>
    <submittedName>
        <fullName evidence="11">Putative Lipopolysaccharide biosynthesis protein</fullName>
    </submittedName>
</protein>
<dbReference type="AlphaFoldDB" id="D8PH59"/>
<feature type="coiled-coil region" evidence="6">
    <location>
        <begin position="382"/>
        <end position="409"/>
    </location>
</feature>
<evidence type="ECO:0000256" key="6">
    <source>
        <dbReference type="SAM" id="Coils"/>
    </source>
</evidence>